<dbReference type="InterPro" id="IPR027359">
    <property type="entry name" value="Volt_channel_dom_sf"/>
</dbReference>
<dbReference type="PROSITE" id="PS00018">
    <property type="entry name" value="EF_HAND_1"/>
    <property type="match status" value="1"/>
</dbReference>
<dbReference type="SUPFAM" id="SSF81324">
    <property type="entry name" value="Voltage-gated potassium channels"/>
    <property type="match status" value="1"/>
</dbReference>
<keyword evidence="10" id="KW-1185">Reference proteome</keyword>
<dbReference type="Gene3D" id="1.10.238.10">
    <property type="entry name" value="EF-hand"/>
    <property type="match status" value="1"/>
</dbReference>
<dbReference type="GO" id="GO:0005248">
    <property type="term" value="F:voltage-gated sodium channel activity"/>
    <property type="evidence" value="ECO:0007669"/>
    <property type="project" value="TreeGrafter"/>
</dbReference>
<keyword evidence="3" id="KW-0106">Calcium</keyword>
<dbReference type="GO" id="GO:0086010">
    <property type="term" value="P:membrane depolarization during action potential"/>
    <property type="evidence" value="ECO:0007669"/>
    <property type="project" value="TreeGrafter"/>
</dbReference>
<gene>
    <name evidence="8" type="ORF">C1SCF055_LOCUS2084</name>
</gene>
<evidence type="ECO:0000256" key="6">
    <source>
        <dbReference type="SAM" id="Phobius"/>
    </source>
</evidence>
<evidence type="ECO:0000313" key="9">
    <source>
        <dbReference type="EMBL" id="CAL4760904.1"/>
    </source>
</evidence>
<dbReference type="InterPro" id="IPR018247">
    <property type="entry name" value="EF_Hand_1_Ca_BS"/>
</dbReference>
<comment type="subcellular location">
    <subcellularLocation>
        <location evidence="1">Membrane</location>
        <topology evidence="1">Multi-pass membrane protein</topology>
    </subcellularLocation>
</comment>
<feature type="domain" description="Ion transport" evidence="7">
    <location>
        <begin position="158"/>
        <end position="400"/>
    </location>
</feature>
<reference evidence="9 10" key="2">
    <citation type="submission" date="2024-05" db="EMBL/GenBank/DDBJ databases">
        <authorList>
            <person name="Chen Y."/>
            <person name="Shah S."/>
            <person name="Dougan E. K."/>
            <person name="Thang M."/>
            <person name="Chan C."/>
        </authorList>
    </citation>
    <scope>NUCLEOTIDE SEQUENCE [LARGE SCALE GENOMIC DNA]</scope>
</reference>
<comment type="caution">
    <text evidence="8">The sequence shown here is derived from an EMBL/GenBank/DDBJ whole genome shotgun (WGS) entry which is preliminary data.</text>
</comment>
<evidence type="ECO:0000256" key="1">
    <source>
        <dbReference type="ARBA" id="ARBA00004141"/>
    </source>
</evidence>
<keyword evidence="5 6" id="KW-0472">Membrane</keyword>
<evidence type="ECO:0000256" key="3">
    <source>
        <dbReference type="ARBA" id="ARBA00022837"/>
    </source>
</evidence>
<dbReference type="PANTHER" id="PTHR10037">
    <property type="entry name" value="VOLTAGE-GATED CATION CHANNEL CALCIUM AND SODIUM"/>
    <property type="match status" value="1"/>
</dbReference>
<dbReference type="InterPro" id="IPR005821">
    <property type="entry name" value="Ion_trans_dom"/>
</dbReference>
<feature type="transmembrane region" description="Helical" evidence="6">
    <location>
        <begin position="187"/>
        <end position="208"/>
    </location>
</feature>
<dbReference type="OrthoDB" id="422507at2759"/>
<keyword evidence="9" id="KW-0406">Ion transport</keyword>
<organism evidence="8">
    <name type="scientific">Cladocopium goreaui</name>
    <dbReference type="NCBI Taxonomy" id="2562237"/>
    <lineage>
        <taxon>Eukaryota</taxon>
        <taxon>Sar</taxon>
        <taxon>Alveolata</taxon>
        <taxon>Dinophyceae</taxon>
        <taxon>Suessiales</taxon>
        <taxon>Symbiodiniaceae</taxon>
        <taxon>Cladocopium</taxon>
    </lineage>
</organism>
<proteinExistence type="predicted"/>
<feature type="transmembrane region" description="Helical" evidence="6">
    <location>
        <begin position="157"/>
        <end position="175"/>
    </location>
</feature>
<dbReference type="Gene3D" id="1.20.120.350">
    <property type="entry name" value="Voltage-gated potassium channels. Chain C"/>
    <property type="match status" value="1"/>
</dbReference>
<dbReference type="Gene3D" id="1.10.287.70">
    <property type="match status" value="1"/>
</dbReference>
<feature type="transmembrane region" description="Helical" evidence="6">
    <location>
        <begin position="338"/>
        <end position="358"/>
    </location>
</feature>
<dbReference type="GO" id="GO:0001518">
    <property type="term" value="C:voltage-gated sodium channel complex"/>
    <property type="evidence" value="ECO:0007669"/>
    <property type="project" value="TreeGrafter"/>
</dbReference>
<dbReference type="Proteomes" id="UP001152797">
    <property type="component" value="Unassembled WGS sequence"/>
</dbReference>
<dbReference type="InterPro" id="IPR043203">
    <property type="entry name" value="VGCC_Ca_Na"/>
</dbReference>
<evidence type="ECO:0000313" key="10">
    <source>
        <dbReference type="Proteomes" id="UP001152797"/>
    </source>
</evidence>
<evidence type="ECO:0000259" key="7">
    <source>
        <dbReference type="Pfam" id="PF00520"/>
    </source>
</evidence>
<keyword evidence="2 6" id="KW-0812">Transmembrane</keyword>
<evidence type="ECO:0000256" key="4">
    <source>
        <dbReference type="ARBA" id="ARBA00022989"/>
    </source>
</evidence>
<dbReference type="Pfam" id="PF00520">
    <property type="entry name" value="Ion_trans"/>
    <property type="match status" value="1"/>
</dbReference>
<keyword evidence="9" id="KW-0813">Transport</keyword>
<evidence type="ECO:0000256" key="5">
    <source>
        <dbReference type="ARBA" id="ARBA00023136"/>
    </source>
</evidence>
<reference evidence="8" key="1">
    <citation type="submission" date="2022-10" db="EMBL/GenBank/DDBJ databases">
        <authorList>
            <person name="Chen Y."/>
            <person name="Dougan E. K."/>
            <person name="Chan C."/>
            <person name="Rhodes N."/>
            <person name="Thang M."/>
        </authorList>
    </citation>
    <scope>NUCLEOTIDE SEQUENCE</scope>
</reference>
<feature type="transmembrane region" description="Helical" evidence="6">
    <location>
        <begin position="378"/>
        <end position="398"/>
    </location>
</feature>
<keyword evidence="4 6" id="KW-1133">Transmembrane helix</keyword>
<evidence type="ECO:0000256" key="2">
    <source>
        <dbReference type="ARBA" id="ARBA00022692"/>
    </source>
</evidence>
<dbReference type="EMBL" id="CAMXCT010000086">
    <property type="protein sequence ID" value="CAI3973592.1"/>
    <property type="molecule type" value="Genomic_DNA"/>
</dbReference>
<protein>
    <submittedName>
        <fullName evidence="9">Sodium channel protein</fullName>
    </submittedName>
</protein>
<sequence>MESDAEITRITDVIEETLKKYDGRVIDRLDAWLFKLEAKLGCWPMDIAPARASASTDLREDTDPSVLSEVLQKDITQDRQISASSRGRIEMAESHPIERSMTPDSYDMATQVGQSIAAAFLKLGSHSQEMAIRSGVNNAIKGFQGRMAQLAQSQAMGVFWAVIILTNSVYLGVQLEWTATHRDDKSITHIFAAVHVVYATLFTLEAFMQLVSGGCRAYIWGPSWAWNWLDIFVVSSSWVELVVDLISTGESTSRSNSSFRLMRLLRLGRVVRVVRIVRVVRLFRALRTLVYSLLGTLKSLFWSFLLLTLIMYIFGILFTDVVLNYLMEHEGDYDELQLYFGSLYSSVVTLFRSIANGLTWAQAADSLEVTGIFWVQVFHLYVAFCSFALLNVMTGVFCNSAIKAAERDHDTVVQNIVQTRKDFQKLARQLFERIDTHRMGHLTITEFEKHFDDQAVRAFFDFLQIGAIDAWTLFVGLDMDGDHTVTEEEFTERCMQLHGPARSADLFALKLGTAKLARQLQQIRETQQSMQVFQMQQFPATANRSSRFTV</sequence>
<name>A0A9P1BHM5_9DINO</name>
<dbReference type="EMBL" id="CAMXCT030000086">
    <property type="protein sequence ID" value="CAL4760904.1"/>
    <property type="molecule type" value="Genomic_DNA"/>
</dbReference>
<feature type="transmembrane region" description="Helical" evidence="6">
    <location>
        <begin position="300"/>
        <end position="326"/>
    </location>
</feature>
<evidence type="ECO:0000313" key="8">
    <source>
        <dbReference type="EMBL" id="CAI3973592.1"/>
    </source>
</evidence>
<dbReference type="EMBL" id="CAMXCT020000086">
    <property type="protein sequence ID" value="CAL1126967.1"/>
    <property type="molecule type" value="Genomic_DNA"/>
</dbReference>
<dbReference type="AlphaFoldDB" id="A0A9P1BHM5"/>
<dbReference type="PANTHER" id="PTHR10037:SF62">
    <property type="entry name" value="SODIUM CHANNEL PROTEIN 60E"/>
    <property type="match status" value="1"/>
</dbReference>
<dbReference type="InterPro" id="IPR011992">
    <property type="entry name" value="EF-hand-dom_pair"/>
</dbReference>
<dbReference type="SUPFAM" id="SSF47473">
    <property type="entry name" value="EF-hand"/>
    <property type="match status" value="1"/>
</dbReference>
<keyword evidence="9" id="KW-0407">Ion channel</keyword>
<accession>A0A9P1BHM5</accession>